<reference evidence="10 11" key="1">
    <citation type="submission" date="2019-02" db="EMBL/GenBank/DDBJ databases">
        <title>Complete Genome Sequence and Methylome Analysis of Brevibacterium luteolum NEB1784.</title>
        <authorList>
            <person name="Fomenkov A."/>
            <person name="Roberts R.J."/>
        </authorList>
    </citation>
    <scope>NUCLEOTIDE SEQUENCE [LARGE SCALE GENOMIC DNA]</scope>
    <source>
        <strain evidence="10 11">NEB1784</strain>
    </source>
</reference>
<feature type="transmembrane region" description="Helical" evidence="8">
    <location>
        <begin position="242"/>
        <end position="264"/>
    </location>
</feature>
<feature type="region of interest" description="Disordered" evidence="7">
    <location>
        <begin position="1"/>
        <end position="51"/>
    </location>
</feature>
<feature type="transmembrane region" description="Helical" evidence="8">
    <location>
        <begin position="60"/>
        <end position="78"/>
    </location>
</feature>
<dbReference type="Gene3D" id="1.20.1540.10">
    <property type="entry name" value="Rhomboid-like"/>
    <property type="match status" value="1"/>
</dbReference>
<keyword evidence="5 8" id="KW-1133">Transmembrane helix</keyword>
<protein>
    <submittedName>
        <fullName evidence="10">Rhomboid family intramembrane serine protease</fullName>
    </submittedName>
</protein>
<feature type="transmembrane region" description="Helical" evidence="8">
    <location>
        <begin position="163"/>
        <end position="181"/>
    </location>
</feature>
<dbReference type="Pfam" id="PF01694">
    <property type="entry name" value="Rhomboid"/>
    <property type="match status" value="1"/>
</dbReference>
<proteinExistence type="inferred from homology"/>
<dbReference type="InterPro" id="IPR035952">
    <property type="entry name" value="Rhomboid-like_sf"/>
</dbReference>
<evidence type="ECO:0000313" key="11">
    <source>
        <dbReference type="Proteomes" id="UP000501518"/>
    </source>
</evidence>
<dbReference type="RefSeq" id="WP_165884099.1">
    <property type="nucleotide sequence ID" value="NZ_CP035810.1"/>
</dbReference>
<feature type="transmembrane region" description="Helical" evidence="8">
    <location>
        <begin position="135"/>
        <end position="157"/>
    </location>
</feature>
<feature type="compositionally biased region" description="Pro residues" evidence="7">
    <location>
        <begin position="33"/>
        <end position="46"/>
    </location>
</feature>
<comment type="subcellular location">
    <subcellularLocation>
        <location evidence="1">Membrane</location>
        <topology evidence="1">Multi-pass membrane protein</topology>
    </subcellularLocation>
</comment>
<dbReference type="KEGG" id="blut:EW640_10795"/>
<evidence type="ECO:0000256" key="4">
    <source>
        <dbReference type="ARBA" id="ARBA00022801"/>
    </source>
</evidence>
<dbReference type="EMBL" id="CP035810">
    <property type="protein sequence ID" value="QIN29709.1"/>
    <property type="molecule type" value="Genomic_DNA"/>
</dbReference>
<keyword evidence="10" id="KW-0645">Protease</keyword>
<dbReference type="GO" id="GO:0006508">
    <property type="term" value="P:proteolysis"/>
    <property type="evidence" value="ECO:0007669"/>
    <property type="project" value="UniProtKB-KW"/>
</dbReference>
<feature type="transmembrane region" description="Helical" evidence="8">
    <location>
        <begin position="193"/>
        <end position="211"/>
    </location>
</feature>
<dbReference type="AlphaFoldDB" id="A0A6G8KY46"/>
<evidence type="ECO:0000256" key="5">
    <source>
        <dbReference type="ARBA" id="ARBA00022989"/>
    </source>
</evidence>
<keyword evidence="6 8" id="KW-0472">Membrane</keyword>
<evidence type="ECO:0000256" key="3">
    <source>
        <dbReference type="ARBA" id="ARBA00022692"/>
    </source>
</evidence>
<feature type="transmembrane region" description="Helical" evidence="8">
    <location>
        <begin position="217"/>
        <end position="235"/>
    </location>
</feature>
<dbReference type="InterPro" id="IPR022764">
    <property type="entry name" value="Peptidase_S54_rhomboid_dom"/>
</dbReference>
<keyword evidence="4" id="KW-0378">Hydrolase</keyword>
<evidence type="ECO:0000256" key="1">
    <source>
        <dbReference type="ARBA" id="ARBA00004141"/>
    </source>
</evidence>
<evidence type="ECO:0000259" key="9">
    <source>
        <dbReference type="Pfam" id="PF01694"/>
    </source>
</evidence>
<evidence type="ECO:0000256" key="2">
    <source>
        <dbReference type="ARBA" id="ARBA00009045"/>
    </source>
</evidence>
<feature type="transmembrane region" description="Helical" evidence="8">
    <location>
        <begin position="98"/>
        <end position="123"/>
    </location>
</feature>
<keyword evidence="3 8" id="KW-0812">Transmembrane</keyword>
<evidence type="ECO:0000313" key="10">
    <source>
        <dbReference type="EMBL" id="QIN29709.1"/>
    </source>
</evidence>
<evidence type="ECO:0000256" key="6">
    <source>
        <dbReference type="ARBA" id="ARBA00023136"/>
    </source>
</evidence>
<dbReference type="PANTHER" id="PTHR43731">
    <property type="entry name" value="RHOMBOID PROTEASE"/>
    <property type="match status" value="1"/>
</dbReference>
<evidence type="ECO:0000256" key="8">
    <source>
        <dbReference type="SAM" id="Phobius"/>
    </source>
</evidence>
<gene>
    <name evidence="10" type="ORF">EW640_10795</name>
</gene>
<name>A0A6G8KY46_9MICO</name>
<dbReference type="GO" id="GO:0004252">
    <property type="term" value="F:serine-type endopeptidase activity"/>
    <property type="evidence" value="ECO:0007669"/>
    <property type="project" value="InterPro"/>
</dbReference>
<sequence>MSVPPHESPEPGNPRLGGSGPGSPQPGSGHPGPFAPGPSAPGPPLGMPGRNARRLPSTPVTYALIGACVVVWLLQLLTGDWIPRMFGFAAYWAAPEPYTALTTAFIHGGSMHIMFNMIGLYFFGTFLERYVGSGWFALLYLFSALGGSLAVFFLALADGSPQALVTVHIGASGALFGLVGFVATPTRRLDRNLTGVLGFVAINAVLIWLVPNISWQAHLGGFLTGFVFGCVYFFTPQRLRALGLLILTVVVAAVGFAALVLVPVTV</sequence>
<dbReference type="SUPFAM" id="SSF144091">
    <property type="entry name" value="Rhomboid-like"/>
    <property type="match status" value="1"/>
</dbReference>
<comment type="similarity">
    <text evidence="2">Belongs to the peptidase S54 family.</text>
</comment>
<dbReference type="PANTHER" id="PTHR43731:SF14">
    <property type="entry name" value="PRESENILIN-ASSOCIATED RHOMBOID-LIKE PROTEIN, MITOCHONDRIAL"/>
    <property type="match status" value="1"/>
</dbReference>
<dbReference type="Proteomes" id="UP000501518">
    <property type="component" value="Chromosome"/>
</dbReference>
<evidence type="ECO:0000256" key="7">
    <source>
        <dbReference type="SAM" id="MobiDB-lite"/>
    </source>
</evidence>
<organism evidence="10 11">
    <name type="scientific">Brevibacterium luteolum</name>
    <dbReference type="NCBI Taxonomy" id="199591"/>
    <lineage>
        <taxon>Bacteria</taxon>
        <taxon>Bacillati</taxon>
        <taxon>Actinomycetota</taxon>
        <taxon>Actinomycetes</taxon>
        <taxon>Micrococcales</taxon>
        <taxon>Brevibacteriaceae</taxon>
        <taxon>Brevibacterium</taxon>
    </lineage>
</organism>
<dbReference type="InterPro" id="IPR050925">
    <property type="entry name" value="Rhomboid_protease_S54"/>
</dbReference>
<dbReference type="GO" id="GO:0016020">
    <property type="term" value="C:membrane"/>
    <property type="evidence" value="ECO:0007669"/>
    <property type="project" value="UniProtKB-SubCell"/>
</dbReference>
<accession>A0A6G8KY46</accession>
<feature type="domain" description="Peptidase S54 rhomboid" evidence="9">
    <location>
        <begin position="96"/>
        <end position="232"/>
    </location>
</feature>